<dbReference type="EMBL" id="OU963901">
    <property type="protein sequence ID" value="CAH0407520.1"/>
    <property type="molecule type" value="Genomic_DNA"/>
</dbReference>
<proteinExistence type="predicted"/>
<name>A0ABN8BC31_CHISP</name>
<reference evidence="1" key="1">
    <citation type="submission" date="2021-12" db="EMBL/GenBank/DDBJ databases">
        <authorList>
            <person name="King R."/>
        </authorList>
    </citation>
    <scope>NUCLEOTIDE SEQUENCE</scope>
</reference>
<keyword evidence="2" id="KW-1185">Reference proteome</keyword>
<evidence type="ECO:0000313" key="2">
    <source>
        <dbReference type="Proteomes" id="UP001153292"/>
    </source>
</evidence>
<dbReference type="Proteomes" id="UP001153292">
    <property type="component" value="Chromosome 8"/>
</dbReference>
<gene>
    <name evidence="1" type="ORF">CHILSU_LOCUS10920</name>
</gene>
<accession>A0ABN8BC31</accession>
<sequence length="101" mass="11168">MDIMHNITLERQKFYASHDFKKSAESDAVEVVYTWKMDFNRSMLGAATLLVPRPPTPAPPAAGTAPAPTMPLWAHNAWVCLFAAMLATKCNDAFVPQPPRP</sequence>
<protein>
    <submittedName>
        <fullName evidence="1">Uncharacterized protein</fullName>
    </submittedName>
</protein>
<evidence type="ECO:0000313" key="1">
    <source>
        <dbReference type="EMBL" id="CAH0407520.1"/>
    </source>
</evidence>
<organism evidence="1 2">
    <name type="scientific">Chilo suppressalis</name>
    <name type="common">Asiatic rice borer moth</name>
    <dbReference type="NCBI Taxonomy" id="168631"/>
    <lineage>
        <taxon>Eukaryota</taxon>
        <taxon>Metazoa</taxon>
        <taxon>Ecdysozoa</taxon>
        <taxon>Arthropoda</taxon>
        <taxon>Hexapoda</taxon>
        <taxon>Insecta</taxon>
        <taxon>Pterygota</taxon>
        <taxon>Neoptera</taxon>
        <taxon>Endopterygota</taxon>
        <taxon>Lepidoptera</taxon>
        <taxon>Glossata</taxon>
        <taxon>Ditrysia</taxon>
        <taxon>Pyraloidea</taxon>
        <taxon>Crambidae</taxon>
        <taxon>Crambinae</taxon>
        <taxon>Chilo</taxon>
    </lineage>
</organism>